<feature type="domain" description="LysM" evidence="5">
    <location>
        <begin position="250"/>
        <end position="296"/>
    </location>
</feature>
<keyword evidence="7" id="KW-1185">Reference proteome</keyword>
<dbReference type="GO" id="GO:0008061">
    <property type="term" value="F:chitin binding"/>
    <property type="evidence" value="ECO:0007669"/>
    <property type="project" value="UniProtKB-KW"/>
</dbReference>
<comment type="similarity">
    <text evidence="3">Belongs to the secreted LysM effector family.</text>
</comment>
<reference evidence="6" key="1">
    <citation type="submission" date="2018-03" db="EMBL/GenBank/DDBJ databases">
        <authorList>
            <person name="Guldener U."/>
        </authorList>
    </citation>
    <scope>NUCLEOTIDE SEQUENCE</scope>
</reference>
<gene>
    <name evidence="6" type="ORF">DNG_09791</name>
</gene>
<evidence type="ECO:0000256" key="1">
    <source>
        <dbReference type="ARBA" id="ARBA00022669"/>
    </source>
</evidence>
<comment type="caution">
    <text evidence="6">The sequence shown here is derived from an EMBL/GenBank/DDBJ whole genome shotgun (WGS) entry which is preliminary data.</text>
</comment>
<evidence type="ECO:0000313" key="7">
    <source>
        <dbReference type="Proteomes" id="UP001187682"/>
    </source>
</evidence>
<dbReference type="AlphaFoldDB" id="A0AAE8T0E4"/>
<feature type="region of interest" description="Disordered" evidence="4">
    <location>
        <begin position="463"/>
        <end position="506"/>
    </location>
</feature>
<evidence type="ECO:0000256" key="3">
    <source>
        <dbReference type="ARBA" id="ARBA00044955"/>
    </source>
</evidence>
<organism evidence="6 7">
    <name type="scientific">Cephalotrichum gorgonifer</name>
    <dbReference type="NCBI Taxonomy" id="2041049"/>
    <lineage>
        <taxon>Eukaryota</taxon>
        <taxon>Fungi</taxon>
        <taxon>Dikarya</taxon>
        <taxon>Ascomycota</taxon>
        <taxon>Pezizomycotina</taxon>
        <taxon>Sordariomycetes</taxon>
        <taxon>Hypocreomycetidae</taxon>
        <taxon>Microascales</taxon>
        <taxon>Microascaceae</taxon>
        <taxon>Cephalotrichum</taxon>
    </lineage>
</organism>
<keyword evidence="1" id="KW-0147">Chitin-binding</keyword>
<sequence length="647" mass="69004">MSLTCLQDSGRWCNVVAAAAAFAEDPGDPIFSFAPISGDNETVVDPCDLCFIKRLKLEAESPYYSGQDLVSQGVYESKTSSCSVSDMPLTMSSLPVEITITPEPTQGACKGTTYDIQPGDNCRSIATSQNIGLYWLLTDNGLGSFCSDFPTSGLLCLVNTCETYSLQANDTCKAIAKVASITVTQLHAWNPVIGTGCSNLGYLLGDPICISQPGGDYIDPVGVDLAPSMPTTPAPVPTDVAEGTNERCGLYHLVERGDFCNELTVKFGITLEDFVFLNPSINHNCTNLLADENYCVRPVGDINTYPGRAGAEDVLTAIPTTIPFTPFTTALESMATTNGAELQDDTVIEGTSFASQCEFAAAVYGVDIKDFVTWNAGLADPGTAKCVFSSEARYCAKLYPSVSGEDEDMDPGHEYPIRDGAIASCIEWADVSDDYDCETLLEDYDLTIDQFYEYNPGVGVDCSNLWQDDESSTDGNTEATSGAPPTGTATGTSPSPTPPAPIHAGQPSSCNAWHVVKNNDACDAVEDQYGLSHEQFLKWNPEVSADCVVNFWVGYAYCVGVADGGGEEAKEPTMEVPAPVQEGNAVPECSAYAQAGEEGDYCAAFAERNGVSLEELGAWNALLGDSGAECETMFWAGYWYCVGVVNR</sequence>
<dbReference type="Gene3D" id="3.10.350.10">
    <property type="entry name" value="LysM domain"/>
    <property type="match status" value="5"/>
</dbReference>
<dbReference type="Proteomes" id="UP001187682">
    <property type="component" value="Unassembled WGS sequence"/>
</dbReference>
<dbReference type="Pfam" id="PF01476">
    <property type="entry name" value="LysM"/>
    <property type="match status" value="2"/>
</dbReference>
<feature type="domain" description="LysM" evidence="5">
    <location>
        <begin position="512"/>
        <end position="559"/>
    </location>
</feature>
<feature type="domain" description="LysM" evidence="5">
    <location>
        <begin position="112"/>
        <end position="157"/>
    </location>
</feature>
<proteinExistence type="inferred from homology"/>
<dbReference type="InterPro" id="IPR052210">
    <property type="entry name" value="LysM1-like"/>
</dbReference>
<dbReference type="SMART" id="SM00257">
    <property type="entry name" value="LysM"/>
    <property type="match status" value="3"/>
</dbReference>
<evidence type="ECO:0000256" key="4">
    <source>
        <dbReference type="SAM" id="MobiDB-lite"/>
    </source>
</evidence>
<dbReference type="InterPro" id="IPR018392">
    <property type="entry name" value="LysM"/>
</dbReference>
<dbReference type="PANTHER" id="PTHR34997:SF1">
    <property type="entry name" value="PEPTIDOGLYCAN-BINDING LYSIN DOMAIN"/>
    <property type="match status" value="1"/>
</dbReference>
<dbReference type="PANTHER" id="PTHR34997">
    <property type="entry name" value="AM15"/>
    <property type="match status" value="1"/>
</dbReference>
<dbReference type="SUPFAM" id="SSF54106">
    <property type="entry name" value="LysM domain"/>
    <property type="match status" value="1"/>
</dbReference>
<name>A0AAE8T0E4_9PEZI</name>
<feature type="domain" description="LysM" evidence="5">
    <location>
        <begin position="162"/>
        <end position="210"/>
    </location>
</feature>
<evidence type="ECO:0000313" key="6">
    <source>
        <dbReference type="EMBL" id="SPO07097.1"/>
    </source>
</evidence>
<protein>
    <recommendedName>
        <fullName evidence="5">LysM domain-containing protein</fullName>
    </recommendedName>
</protein>
<dbReference type="EMBL" id="ONZQ02000018">
    <property type="protein sequence ID" value="SPO07097.1"/>
    <property type="molecule type" value="Genomic_DNA"/>
</dbReference>
<dbReference type="PROSITE" id="PS51782">
    <property type="entry name" value="LYSM"/>
    <property type="match status" value="4"/>
</dbReference>
<evidence type="ECO:0000256" key="2">
    <source>
        <dbReference type="ARBA" id="ARBA00023026"/>
    </source>
</evidence>
<accession>A0AAE8T0E4</accession>
<feature type="compositionally biased region" description="Low complexity" evidence="4">
    <location>
        <begin position="479"/>
        <end position="494"/>
    </location>
</feature>
<evidence type="ECO:0000259" key="5">
    <source>
        <dbReference type="PROSITE" id="PS51782"/>
    </source>
</evidence>
<dbReference type="CDD" id="cd00118">
    <property type="entry name" value="LysM"/>
    <property type="match status" value="4"/>
</dbReference>
<dbReference type="InterPro" id="IPR036779">
    <property type="entry name" value="LysM_dom_sf"/>
</dbReference>
<keyword evidence="2" id="KW-0843">Virulence</keyword>